<gene>
    <name evidence="2" type="ORF">Cvel_6947</name>
</gene>
<dbReference type="AlphaFoldDB" id="A0A0G4HIC3"/>
<dbReference type="VEuPathDB" id="CryptoDB:Cvel_6947"/>
<feature type="signal peptide" evidence="1">
    <location>
        <begin position="1"/>
        <end position="17"/>
    </location>
</feature>
<dbReference type="EMBL" id="CDMZ01002767">
    <property type="protein sequence ID" value="CEM43810.1"/>
    <property type="molecule type" value="Genomic_DNA"/>
</dbReference>
<sequence length="530" mass="58783">MRCICLTFLLSCAFVKAYLRGVQEEGGSPPPALPLPPSTTSILNTPVAEAVPFKSKKEVAEAREGIRKVLEETTQTATELAFQFTARVQATFREVYATLLQEKFPDFPEHAVLQLGSGSRFLMSPFSDIEFALAFETPEDVKKALKALGGKTNLQLLEGDEGGDIAEETEGEFDASLSPLYPDDPEMAWASFKVDKTLQRLTRIRMGKMGIVVDPINMPSVFKGTVGDVQKMARAIGGRDKTVRHSLFETAWMGGSSKIAFDLLRPAVETYLSSPKFPRQDMASSILKDLVLKNVPVAKRNLCGVLAPSPEEVTKKRIGVKTWDIKKDLLRPLHASISALVVFFDAHRSSTSSDAPYPPETFDSPQLFHPLVLLDRLADKTRKEAIDFPEALNENFRLALEATLRARLLSHSRASAEVETLCMEGAVHTSPESKTECDNNLFEPHSQPETPAEWESLMSVGRFVIWLDDLVVKWLERGNFSEQGVSALLAGFPSSSEELKRDAEAICQSDDAKQALEIEEESHLEKRLWI</sequence>
<evidence type="ECO:0000313" key="2">
    <source>
        <dbReference type="EMBL" id="CEM43810.1"/>
    </source>
</evidence>
<name>A0A0G4HIC3_9ALVE</name>
<evidence type="ECO:0000256" key="1">
    <source>
        <dbReference type="SAM" id="SignalP"/>
    </source>
</evidence>
<feature type="chain" id="PRO_5005191441" evidence="1">
    <location>
        <begin position="18"/>
        <end position="530"/>
    </location>
</feature>
<keyword evidence="1" id="KW-0732">Signal</keyword>
<organism evidence="2">
    <name type="scientific">Chromera velia CCMP2878</name>
    <dbReference type="NCBI Taxonomy" id="1169474"/>
    <lineage>
        <taxon>Eukaryota</taxon>
        <taxon>Sar</taxon>
        <taxon>Alveolata</taxon>
        <taxon>Colpodellida</taxon>
        <taxon>Chromeraceae</taxon>
        <taxon>Chromera</taxon>
    </lineage>
</organism>
<reference evidence="2" key="1">
    <citation type="submission" date="2014-11" db="EMBL/GenBank/DDBJ databases">
        <authorList>
            <person name="Otto D Thomas"/>
            <person name="Naeem Raeece"/>
        </authorList>
    </citation>
    <scope>NUCLEOTIDE SEQUENCE</scope>
</reference>
<protein>
    <submittedName>
        <fullName evidence="2">Uncharacterized protein</fullName>
    </submittedName>
</protein>
<proteinExistence type="predicted"/>
<accession>A0A0G4HIC3</accession>